<dbReference type="InterPro" id="IPR017907">
    <property type="entry name" value="Znf_RING_CS"/>
</dbReference>
<dbReference type="EMBL" id="JAVHJO010000010">
    <property type="protein sequence ID" value="KAK6535567.1"/>
    <property type="molecule type" value="Genomic_DNA"/>
</dbReference>
<dbReference type="Pfam" id="PF01734">
    <property type="entry name" value="Patatin"/>
    <property type="match status" value="1"/>
</dbReference>
<evidence type="ECO:0000256" key="1">
    <source>
        <dbReference type="ARBA" id="ARBA00022723"/>
    </source>
</evidence>
<dbReference type="PROSITE" id="PS00518">
    <property type="entry name" value="ZF_RING_1"/>
    <property type="match status" value="1"/>
</dbReference>
<evidence type="ECO:0000256" key="2">
    <source>
        <dbReference type="ARBA" id="ARBA00022771"/>
    </source>
</evidence>
<dbReference type="InterPro" id="IPR001841">
    <property type="entry name" value="Znf_RING"/>
</dbReference>
<evidence type="ECO:0000256" key="9">
    <source>
        <dbReference type="SAM" id="MobiDB-lite"/>
    </source>
</evidence>
<feature type="short sequence motif" description="GXGXXG" evidence="8">
    <location>
        <begin position="925"/>
        <end position="930"/>
    </location>
</feature>
<dbReference type="InterPro" id="IPR016035">
    <property type="entry name" value="Acyl_Trfase/lysoPLipase"/>
</dbReference>
<dbReference type="InterPro" id="IPR027417">
    <property type="entry name" value="P-loop_NTPase"/>
</dbReference>
<dbReference type="GO" id="GO:0047499">
    <property type="term" value="F:calcium-independent phospholipase A2 activity"/>
    <property type="evidence" value="ECO:0007669"/>
    <property type="project" value="TreeGrafter"/>
</dbReference>
<evidence type="ECO:0000256" key="6">
    <source>
        <dbReference type="ARBA" id="ARBA00023098"/>
    </source>
</evidence>
<feature type="short sequence motif" description="GXSXG" evidence="8">
    <location>
        <begin position="959"/>
        <end position="963"/>
    </location>
</feature>
<dbReference type="InterPro" id="IPR002641">
    <property type="entry name" value="PNPLA_dom"/>
</dbReference>
<feature type="compositionally biased region" description="Polar residues" evidence="9">
    <location>
        <begin position="80"/>
        <end position="92"/>
    </location>
</feature>
<feature type="compositionally biased region" description="Basic residues" evidence="9">
    <location>
        <begin position="1414"/>
        <end position="1425"/>
    </location>
</feature>
<feature type="region of interest" description="Disordered" evidence="9">
    <location>
        <begin position="418"/>
        <end position="456"/>
    </location>
</feature>
<feature type="region of interest" description="Disordered" evidence="9">
    <location>
        <begin position="1"/>
        <end position="28"/>
    </location>
</feature>
<accession>A0AAV9X5M3</accession>
<keyword evidence="4" id="KW-0862">Zinc</keyword>
<gene>
    <name evidence="12" type="ORF">TWF694_002021</name>
</gene>
<reference evidence="12 13" key="1">
    <citation type="submission" date="2019-10" db="EMBL/GenBank/DDBJ databases">
        <authorList>
            <person name="Palmer J.M."/>
        </authorList>
    </citation>
    <scope>NUCLEOTIDE SEQUENCE [LARGE SCALE GENOMIC DNA]</scope>
    <source>
        <strain evidence="12 13">TWF694</strain>
    </source>
</reference>
<feature type="short sequence motif" description="DGA/G" evidence="8">
    <location>
        <begin position="1124"/>
        <end position="1126"/>
    </location>
</feature>
<feature type="compositionally biased region" description="Basic and acidic residues" evidence="9">
    <location>
        <begin position="422"/>
        <end position="438"/>
    </location>
</feature>
<proteinExistence type="predicted"/>
<keyword evidence="3 8" id="KW-0378">Hydrolase</keyword>
<evidence type="ECO:0000256" key="8">
    <source>
        <dbReference type="PROSITE-ProRule" id="PRU01161"/>
    </source>
</evidence>
<dbReference type="GO" id="GO:0016020">
    <property type="term" value="C:membrane"/>
    <property type="evidence" value="ECO:0007669"/>
    <property type="project" value="TreeGrafter"/>
</dbReference>
<feature type="region of interest" description="Disordered" evidence="9">
    <location>
        <begin position="1414"/>
        <end position="1462"/>
    </location>
</feature>
<comment type="caution">
    <text evidence="12">The sequence shown here is derived from an EMBL/GenBank/DDBJ whole genome shotgun (WGS) entry which is preliminary data.</text>
</comment>
<evidence type="ECO:0000256" key="4">
    <source>
        <dbReference type="ARBA" id="ARBA00022833"/>
    </source>
</evidence>
<dbReference type="CDD" id="cd00267">
    <property type="entry name" value="ABC_ATPase"/>
    <property type="match status" value="1"/>
</dbReference>
<feature type="compositionally biased region" description="Basic and acidic residues" evidence="9">
    <location>
        <begin position="110"/>
        <end position="126"/>
    </location>
</feature>
<keyword evidence="13" id="KW-1185">Reference proteome</keyword>
<evidence type="ECO:0000259" key="10">
    <source>
        <dbReference type="PROSITE" id="PS50089"/>
    </source>
</evidence>
<organism evidence="12 13">
    <name type="scientific">Orbilia ellipsospora</name>
    <dbReference type="NCBI Taxonomy" id="2528407"/>
    <lineage>
        <taxon>Eukaryota</taxon>
        <taxon>Fungi</taxon>
        <taxon>Dikarya</taxon>
        <taxon>Ascomycota</taxon>
        <taxon>Pezizomycotina</taxon>
        <taxon>Orbiliomycetes</taxon>
        <taxon>Orbiliales</taxon>
        <taxon>Orbiliaceae</taxon>
        <taxon>Orbilia</taxon>
    </lineage>
</organism>
<keyword evidence="6 8" id="KW-0443">Lipid metabolism</keyword>
<dbReference type="Proteomes" id="UP001365542">
    <property type="component" value="Unassembled WGS sequence"/>
</dbReference>
<protein>
    <recommendedName>
        <fullName evidence="14">PNPLA domain-containing protein</fullName>
    </recommendedName>
</protein>
<dbReference type="Gene3D" id="3.40.1090.10">
    <property type="entry name" value="Cytosolic phospholipase A2 catalytic domain"/>
    <property type="match status" value="1"/>
</dbReference>
<feature type="domain" description="RING-type" evidence="10">
    <location>
        <begin position="855"/>
        <end position="897"/>
    </location>
</feature>
<dbReference type="CDD" id="cd07199">
    <property type="entry name" value="Pat17_PNPLA8_PNPLA9_like"/>
    <property type="match status" value="1"/>
</dbReference>
<feature type="active site" description="Proton acceptor" evidence="8">
    <location>
        <position position="1124"/>
    </location>
</feature>
<dbReference type="SUPFAM" id="SSF52151">
    <property type="entry name" value="FabD/lysophospholipase-like"/>
    <property type="match status" value="1"/>
</dbReference>
<evidence type="ECO:0008006" key="14">
    <source>
        <dbReference type="Google" id="ProtNLM"/>
    </source>
</evidence>
<dbReference type="PANTHER" id="PTHR24185:SF1">
    <property type="entry name" value="CALCIUM-INDEPENDENT PHOSPHOLIPASE A2-GAMMA"/>
    <property type="match status" value="1"/>
</dbReference>
<feature type="region of interest" description="Disordered" evidence="9">
    <location>
        <begin position="80"/>
        <end position="179"/>
    </location>
</feature>
<keyword evidence="1" id="KW-0479">Metal-binding</keyword>
<dbReference type="PROSITE" id="PS50089">
    <property type="entry name" value="ZF_RING_2"/>
    <property type="match status" value="1"/>
</dbReference>
<dbReference type="PROSITE" id="PS51635">
    <property type="entry name" value="PNPLA"/>
    <property type="match status" value="1"/>
</dbReference>
<name>A0AAV9X5M3_9PEZI</name>
<feature type="compositionally biased region" description="Polar residues" evidence="9">
    <location>
        <begin position="1430"/>
        <end position="1448"/>
    </location>
</feature>
<evidence type="ECO:0000256" key="5">
    <source>
        <dbReference type="ARBA" id="ARBA00022963"/>
    </source>
</evidence>
<dbReference type="GO" id="GO:0016042">
    <property type="term" value="P:lipid catabolic process"/>
    <property type="evidence" value="ECO:0007669"/>
    <property type="project" value="UniProtKB-UniRule"/>
</dbReference>
<sequence length="1509" mass="170018">MSYAGPSARGFGSQDKGKGRAFDSSSSQYYNNDQQIAFEIAQERAVDPTTLESEHPLVREQFAFLSRTSNEYTYKPQSVLPSQSWAQAQSEPQAPATENCALEAQSAQERINKREQDKIPRADKNKQVPPLPNGTPSQGLRGWPPPEYPEQAMPSFPNKGSEFALPRRHSMPPSPLPLSPRAESIDLYGGGDDQDPATPDEPLRCEICDCSDRERKCMVCNVCQMVFCETCWPEYIPHKSGRKNPIRGIRLQKHEPIDPVVEAKLDRILEPQITEYEQESLLDQDEDTAWFAVVKDESDDLIFQDLGRYGNLVAGLHKKSHPALVSFVGPTGSGKSTLIKMLMELDYAGVQPYETPVVKSAACFGTLPTSGDVHLFCDPHTCKPDSDRPILYADCEGLEGGERTPLGSRTLKREKIQKKLSKLSDPKRSRDQDPKQEIKPSFSRRSRTNHQSSERELKWANSDMTRRREFVVSELYPRILYTFSDVVVFVIKETNKLESVIERLLMWAAAALEKSSNQPILPHAIIAMNSIPNEAADPFWDINTTTSDVLNEVNLEFTRNPKFKPYIRYWEERNTRVSSVWGLLHLYYDSVKVIRIPRKGRSTLIKEQVIRLYNEIKICVQHSHRMKRERRMLMTARTLQTHLQSAYDHFANSLDTSFDFVKATFAHSPIPSDFGGNILKLILAVKKNYAVGKDGAQIFRMVGPMIASCIMLDAARQRIAGTAFELFPEYSPSCSDAFNDFIDKHWECEYSDPEDPSIRCVNYRVGHTTKGHQDASGKIIATGDYICSFRPGYFEIWRDLIIAYLISIENRLNEDVDRDTVEERTLVSKIHRDEYMAPFYYSVAGSERYISHSACLVCLVHSPEHHLQCGHIICTPCLQTYGNQKPGCIAIENCPMHPLEQIFWPPQIFTVKPPSAGVRILTLDGGGIRGLSQLIILEHLENALGSDLQVTSFFDLVVGSSTGAQIALGLVVKNWTIAKCMSQFQELCRESFTPRKWGGTTWPKVHQLVGGLVHKYRTQPLQAALMNAFSADECLFGGIKTSSKPAPKVAVTTTSSAGKAIVLGNYNRTEGAGVSDGSGISYDFPRSEQPEDEFKVWEAARATAAAPRYFKEFSHLASKDVYLDGGIYHMNPIYIANAERKLIWPEVEHLAPDIVLSLGSGYNPHPKPRKPKKFRSKGAAQVMERLQWIATNHIASSIAGENIWNNWIAENSTNTDDSNRYVRFNVQFSQSDDPPHFDDMVSMGRVEFESRKQIYSFGKKIKLLADHLICSTFYFVLIDSNRYSDANGKTREIRCKGSIHCRFSPHTTDIRKLGMFFQSLNDRRNLGSSWKPYFILRERSRERSAQVFPITETITSRMLNRSSFEFPEIEFTASSEDAVIEISLRLDKTTEFPISGFPGQILNNVQNGIVPRKLSWRRMGSRKKERNSDEATTGSSSSVDLANKSPTPGLSPDSRKSDPTRAHALNYNFASLFRPKSGTPSKVPDNIFELPAEVPNMAVEADSGIPGQN</sequence>
<evidence type="ECO:0000256" key="7">
    <source>
        <dbReference type="PROSITE-ProRule" id="PRU00175"/>
    </source>
</evidence>
<dbReference type="SUPFAM" id="SSF52540">
    <property type="entry name" value="P-loop containing nucleoside triphosphate hydrolases"/>
    <property type="match status" value="1"/>
</dbReference>
<feature type="domain" description="PNPLA" evidence="11">
    <location>
        <begin position="921"/>
        <end position="1137"/>
    </location>
</feature>
<feature type="active site" description="Nucleophile" evidence="8">
    <location>
        <position position="961"/>
    </location>
</feature>
<dbReference type="PANTHER" id="PTHR24185">
    <property type="entry name" value="CALCIUM-INDEPENDENT PHOSPHOLIPASE A2-GAMMA"/>
    <property type="match status" value="1"/>
</dbReference>
<keyword evidence="5 8" id="KW-0442">Lipid degradation</keyword>
<keyword evidence="2 7" id="KW-0863">Zinc-finger</keyword>
<dbReference type="GO" id="GO:0008270">
    <property type="term" value="F:zinc ion binding"/>
    <property type="evidence" value="ECO:0007669"/>
    <property type="project" value="UniProtKB-KW"/>
</dbReference>
<evidence type="ECO:0000256" key="3">
    <source>
        <dbReference type="ARBA" id="ARBA00022801"/>
    </source>
</evidence>
<evidence type="ECO:0000259" key="11">
    <source>
        <dbReference type="PROSITE" id="PS51635"/>
    </source>
</evidence>
<evidence type="ECO:0000313" key="13">
    <source>
        <dbReference type="Proteomes" id="UP001365542"/>
    </source>
</evidence>
<dbReference type="GO" id="GO:0046486">
    <property type="term" value="P:glycerolipid metabolic process"/>
    <property type="evidence" value="ECO:0007669"/>
    <property type="project" value="UniProtKB-ARBA"/>
</dbReference>
<dbReference type="GO" id="GO:0019369">
    <property type="term" value="P:arachidonate metabolic process"/>
    <property type="evidence" value="ECO:0007669"/>
    <property type="project" value="TreeGrafter"/>
</dbReference>
<evidence type="ECO:0000313" key="12">
    <source>
        <dbReference type="EMBL" id="KAK6535567.1"/>
    </source>
</evidence>